<dbReference type="EMBL" id="BAAAZH010000013">
    <property type="protein sequence ID" value="GAA4118496.1"/>
    <property type="molecule type" value="Genomic_DNA"/>
</dbReference>
<protein>
    <submittedName>
        <fullName evidence="10">Lycopene cyclase domain-containing protein</fullName>
    </submittedName>
</protein>
<evidence type="ECO:0000256" key="8">
    <source>
        <dbReference type="SAM" id="Phobius"/>
    </source>
</evidence>
<feature type="transmembrane region" description="Helical" evidence="8">
    <location>
        <begin position="80"/>
        <end position="104"/>
    </location>
</feature>
<organism evidence="10 11">
    <name type="scientific">Nocardioides fonticola</name>
    <dbReference type="NCBI Taxonomy" id="450363"/>
    <lineage>
        <taxon>Bacteria</taxon>
        <taxon>Bacillati</taxon>
        <taxon>Actinomycetota</taxon>
        <taxon>Actinomycetes</taxon>
        <taxon>Propionibacteriales</taxon>
        <taxon>Nocardioidaceae</taxon>
        <taxon>Nocardioides</taxon>
    </lineage>
</organism>
<name>A0ABP7XJC7_9ACTN</name>
<evidence type="ECO:0000256" key="4">
    <source>
        <dbReference type="ARBA" id="ARBA00022746"/>
    </source>
</evidence>
<evidence type="ECO:0000313" key="11">
    <source>
        <dbReference type="Proteomes" id="UP001501495"/>
    </source>
</evidence>
<dbReference type="RefSeq" id="WP_344733224.1">
    <property type="nucleotide sequence ID" value="NZ_BAAAZH010000013.1"/>
</dbReference>
<keyword evidence="7" id="KW-0413">Isomerase</keyword>
<feature type="transmembrane region" description="Helical" evidence="8">
    <location>
        <begin position="36"/>
        <end position="55"/>
    </location>
</feature>
<dbReference type="NCBIfam" id="TIGR03462">
    <property type="entry name" value="CarR_dom_SF"/>
    <property type="match status" value="1"/>
</dbReference>
<reference evidence="11" key="1">
    <citation type="journal article" date="2019" name="Int. J. Syst. Evol. Microbiol.">
        <title>The Global Catalogue of Microorganisms (GCM) 10K type strain sequencing project: providing services to taxonomists for standard genome sequencing and annotation.</title>
        <authorList>
            <consortium name="The Broad Institute Genomics Platform"/>
            <consortium name="The Broad Institute Genome Sequencing Center for Infectious Disease"/>
            <person name="Wu L."/>
            <person name="Ma J."/>
        </authorList>
    </citation>
    <scope>NUCLEOTIDE SEQUENCE [LARGE SCALE GENOMIC DNA]</scope>
    <source>
        <strain evidence="11">JCM 16703</strain>
    </source>
</reference>
<feature type="domain" description="Lycopene cyclase" evidence="9">
    <location>
        <begin position="8"/>
        <end position="95"/>
    </location>
</feature>
<proteinExistence type="predicted"/>
<evidence type="ECO:0000256" key="3">
    <source>
        <dbReference type="ARBA" id="ARBA00022692"/>
    </source>
</evidence>
<keyword evidence="4" id="KW-0125">Carotenoid biosynthesis</keyword>
<accession>A0ABP7XJC7</accession>
<evidence type="ECO:0000256" key="6">
    <source>
        <dbReference type="ARBA" id="ARBA00023136"/>
    </source>
</evidence>
<evidence type="ECO:0000256" key="2">
    <source>
        <dbReference type="ARBA" id="ARBA00004829"/>
    </source>
</evidence>
<gene>
    <name evidence="10" type="ORF">GCM10022215_20080</name>
</gene>
<evidence type="ECO:0000256" key="7">
    <source>
        <dbReference type="ARBA" id="ARBA00023235"/>
    </source>
</evidence>
<evidence type="ECO:0000256" key="5">
    <source>
        <dbReference type="ARBA" id="ARBA00022989"/>
    </source>
</evidence>
<keyword evidence="3 8" id="KW-0812">Transmembrane</keyword>
<sequence length="132" mass="14618">MDQGQYLLLMAGCLAITLPLELLLGARVWRRPKRLLRTIVPLVVVYSIWDAAMIARGSWDYSDRYTTGILLPFAVPLEEVVFFIVIPICGLLTLEAVGSVLHALGRLRDGVPLGTVLRELPAGVPERERQPA</sequence>
<dbReference type="InterPro" id="IPR017825">
    <property type="entry name" value="Lycopene_cyclase_dom"/>
</dbReference>
<dbReference type="Proteomes" id="UP001501495">
    <property type="component" value="Unassembled WGS sequence"/>
</dbReference>
<keyword evidence="5 8" id="KW-1133">Transmembrane helix</keyword>
<evidence type="ECO:0000259" key="9">
    <source>
        <dbReference type="Pfam" id="PF18916"/>
    </source>
</evidence>
<comment type="subcellular location">
    <subcellularLocation>
        <location evidence="1">Membrane</location>
        <topology evidence="1">Multi-pass membrane protein</topology>
    </subcellularLocation>
</comment>
<keyword evidence="6 8" id="KW-0472">Membrane</keyword>
<evidence type="ECO:0000256" key="1">
    <source>
        <dbReference type="ARBA" id="ARBA00004141"/>
    </source>
</evidence>
<comment type="caution">
    <text evidence="10">The sequence shown here is derived from an EMBL/GenBank/DDBJ whole genome shotgun (WGS) entry which is preliminary data.</text>
</comment>
<evidence type="ECO:0000313" key="10">
    <source>
        <dbReference type="EMBL" id="GAA4118496.1"/>
    </source>
</evidence>
<keyword evidence="11" id="KW-1185">Reference proteome</keyword>
<comment type="pathway">
    <text evidence="2">Carotenoid biosynthesis.</text>
</comment>
<feature type="transmembrane region" description="Helical" evidence="8">
    <location>
        <begin position="6"/>
        <end position="24"/>
    </location>
</feature>
<dbReference type="Pfam" id="PF18916">
    <property type="entry name" value="Lycopene_cyc"/>
    <property type="match status" value="1"/>
</dbReference>